<name>A0A936YQB0_9HYPH</name>
<accession>A0A936YQB0</accession>
<dbReference type="PANTHER" id="PTHR34109:SF1">
    <property type="entry name" value="VOC DOMAIN-CONTAINING PROTEIN"/>
    <property type="match status" value="1"/>
</dbReference>
<dbReference type="Gene3D" id="3.10.180.10">
    <property type="entry name" value="2,3-Dihydroxybiphenyl 1,2-Dioxygenase, domain 1"/>
    <property type="match status" value="1"/>
</dbReference>
<dbReference type="Proteomes" id="UP000633219">
    <property type="component" value="Unassembled WGS sequence"/>
</dbReference>
<gene>
    <name evidence="2" type="ORF">JJB09_01050</name>
</gene>
<dbReference type="InterPro" id="IPR029068">
    <property type="entry name" value="Glyas_Bleomycin-R_OHBP_Dase"/>
</dbReference>
<organism evidence="2 3">
    <name type="scientific">Rhizobium setariae</name>
    <dbReference type="NCBI Taxonomy" id="2801340"/>
    <lineage>
        <taxon>Bacteria</taxon>
        <taxon>Pseudomonadati</taxon>
        <taxon>Pseudomonadota</taxon>
        <taxon>Alphaproteobacteria</taxon>
        <taxon>Hyphomicrobiales</taxon>
        <taxon>Rhizobiaceae</taxon>
        <taxon>Rhizobium/Agrobacterium group</taxon>
        <taxon>Rhizobium</taxon>
    </lineage>
</organism>
<protein>
    <submittedName>
        <fullName evidence="2">VOC family protein</fullName>
    </submittedName>
</protein>
<dbReference type="CDD" id="cd07246">
    <property type="entry name" value="VOC_like"/>
    <property type="match status" value="1"/>
</dbReference>
<dbReference type="RefSeq" id="WP_201651901.1">
    <property type="nucleotide sequence ID" value="NZ_JAEQNC010000001.1"/>
</dbReference>
<proteinExistence type="predicted"/>
<reference evidence="2" key="1">
    <citation type="submission" date="2021-01" db="EMBL/GenBank/DDBJ databases">
        <title>Rhizobium sp. strain KVB221 16S ribosomal RNA gene Genome sequencing and assembly.</title>
        <authorList>
            <person name="Kang M."/>
        </authorList>
    </citation>
    <scope>NUCLEOTIDE SEQUENCE</scope>
    <source>
        <strain evidence="2">KVB221</strain>
    </source>
</reference>
<dbReference type="EMBL" id="JAEQNC010000001">
    <property type="protein sequence ID" value="MBL0370602.1"/>
    <property type="molecule type" value="Genomic_DNA"/>
</dbReference>
<dbReference type="PANTHER" id="PTHR34109">
    <property type="entry name" value="BNAUNNG04460D PROTEIN-RELATED"/>
    <property type="match status" value="1"/>
</dbReference>
<dbReference type="Pfam" id="PF00903">
    <property type="entry name" value="Glyoxalase"/>
    <property type="match status" value="1"/>
</dbReference>
<dbReference type="SUPFAM" id="SSF54593">
    <property type="entry name" value="Glyoxalase/Bleomycin resistance protein/Dihydroxybiphenyl dioxygenase"/>
    <property type="match status" value="1"/>
</dbReference>
<keyword evidence="3" id="KW-1185">Reference proteome</keyword>
<dbReference type="AlphaFoldDB" id="A0A936YQB0"/>
<evidence type="ECO:0000313" key="2">
    <source>
        <dbReference type="EMBL" id="MBL0370602.1"/>
    </source>
</evidence>
<evidence type="ECO:0000259" key="1">
    <source>
        <dbReference type="PROSITE" id="PS51819"/>
    </source>
</evidence>
<dbReference type="InterPro" id="IPR037523">
    <property type="entry name" value="VOC_core"/>
</dbReference>
<evidence type="ECO:0000313" key="3">
    <source>
        <dbReference type="Proteomes" id="UP000633219"/>
    </source>
</evidence>
<dbReference type="PROSITE" id="PS51819">
    <property type="entry name" value="VOC"/>
    <property type="match status" value="1"/>
</dbReference>
<feature type="domain" description="VOC" evidence="1">
    <location>
        <begin position="5"/>
        <end position="131"/>
    </location>
</feature>
<dbReference type="InterPro" id="IPR004360">
    <property type="entry name" value="Glyas_Fos-R_dOase_dom"/>
</dbReference>
<sequence length="158" mass="17484">MNQITVRSVSAYLAIKGAADAIEFYKKAFGAQEDFRLVDPVDGRIGHAELLLGGYRLYISDEYPDFGALSPDSLGGTTVKFHLDVDNVDLFIAHAVDCGALLLRQPKVEFHGYRTGMIVDPYGYSWFVATKVSDVGPDEMQRKWTSMASEHGFEPETA</sequence>
<comment type="caution">
    <text evidence="2">The sequence shown here is derived from an EMBL/GenBank/DDBJ whole genome shotgun (WGS) entry which is preliminary data.</text>
</comment>